<dbReference type="Gene3D" id="1.10.418.10">
    <property type="entry name" value="Calponin-like domain"/>
    <property type="match status" value="1"/>
</dbReference>
<protein>
    <recommendedName>
        <fullName evidence="2">Calponin-homology (CH) domain-containing protein</fullName>
    </recommendedName>
</protein>
<dbReference type="Proteomes" id="UP001203852">
    <property type="component" value="Unassembled WGS sequence"/>
</dbReference>
<dbReference type="GO" id="GO:0007015">
    <property type="term" value="P:actin filament organization"/>
    <property type="evidence" value="ECO:0007669"/>
    <property type="project" value="TreeGrafter"/>
</dbReference>
<proteinExistence type="predicted"/>
<feature type="compositionally biased region" description="Basic and acidic residues" evidence="1">
    <location>
        <begin position="300"/>
        <end position="380"/>
    </location>
</feature>
<sequence>MASVTSLDQDMRKLRLDRYTPAAANQVRKWIEETLGERLPPGDLMDALKDGVALCKLVNLAVSPGVKYKQSNMPFVQMENIAQFLSACERPPLNLPSHDRFLTVDLYESKDPSQVLQCIAAFSRSASAINPSAFRTTLGAKSKGVGMSPQGTGSSGPRSPAYTTTSTRPRGTSNTTAESPSLTFNPLNKSAYSGRISPTKSSLGRGGLAPGGAVSTWSSRDDEGKTAPAWNIHQYGYMGGASQGNQGVAFGARRQITSPAPNVPSAAEKEKRLKEEAERKRRDVEEYERRQQAQGQAEEGQAREEEERRWAEETRHQQEQDLARQRAEERQRLQAEEDVRREEQRRKQRAYDLEREREAADRAEREAHMASERSRQRTTSDARLNGQFLSQYNADQARAESATAQKQHIAEQQSAESRRIAELERQLAEIKAQQSGPGHTGSAAPQYEADDAPPALPSRSRPNVAGTAHEDDDWAASERDYLKREWQKEQDFDEQPPPKPARPRENSSARPLPDPSTYTSGTNRTDRYLASNAPPAQVQANSYRPQDYSTTSEVDMEDQRRVQSQTRTKAGGWASKSLLEREMERERERQREWEEGQKSTASRARDHKEGSGPGQTWDVHQYGYTGGDSQNRGGTGLGVGGARRQIIGPRPPP</sequence>
<feature type="compositionally biased region" description="Basic and acidic residues" evidence="1">
    <location>
        <begin position="416"/>
        <end position="428"/>
    </location>
</feature>
<dbReference type="SMART" id="SM00033">
    <property type="entry name" value="CH"/>
    <property type="match status" value="1"/>
</dbReference>
<evidence type="ECO:0000256" key="1">
    <source>
        <dbReference type="SAM" id="MobiDB-lite"/>
    </source>
</evidence>
<dbReference type="PROSITE" id="PS50021">
    <property type="entry name" value="CH"/>
    <property type="match status" value="1"/>
</dbReference>
<comment type="caution">
    <text evidence="3">The sequence shown here is derived from an EMBL/GenBank/DDBJ whole genome shotgun (WGS) entry which is preliminary data.</text>
</comment>
<feature type="compositionally biased region" description="Polar residues" evidence="1">
    <location>
        <begin position="538"/>
        <end position="553"/>
    </location>
</feature>
<feature type="region of interest" description="Disordered" evidence="1">
    <location>
        <begin position="139"/>
        <end position="225"/>
    </location>
</feature>
<name>A0AAN6DT33_9EURO</name>
<feature type="compositionally biased region" description="Polar residues" evidence="1">
    <location>
        <begin position="149"/>
        <end position="202"/>
    </location>
</feature>
<feature type="compositionally biased region" description="Basic and acidic residues" evidence="1">
    <location>
        <begin position="267"/>
        <end position="291"/>
    </location>
</feature>
<gene>
    <name evidence="3" type="ORF">EDD36DRAFT_273529</name>
</gene>
<dbReference type="Pfam" id="PF00307">
    <property type="entry name" value="CH"/>
    <property type="match status" value="1"/>
</dbReference>
<feature type="compositionally biased region" description="Basic and acidic residues" evidence="1">
    <location>
        <begin position="476"/>
        <end position="490"/>
    </location>
</feature>
<dbReference type="PANTHER" id="PTHR47385:SF14">
    <property type="entry name" value="TRANSGELIN"/>
    <property type="match status" value="1"/>
</dbReference>
<dbReference type="CDD" id="cd21210">
    <property type="entry name" value="CH_SCP1-like"/>
    <property type="match status" value="1"/>
</dbReference>
<dbReference type="EMBL" id="MU404355">
    <property type="protein sequence ID" value="KAI1612071.1"/>
    <property type="molecule type" value="Genomic_DNA"/>
</dbReference>
<dbReference type="SUPFAM" id="SSF47576">
    <property type="entry name" value="Calponin-homology domain, CH-domain"/>
    <property type="match status" value="1"/>
</dbReference>
<dbReference type="GO" id="GO:0051015">
    <property type="term" value="F:actin filament binding"/>
    <property type="evidence" value="ECO:0007669"/>
    <property type="project" value="TreeGrafter"/>
</dbReference>
<dbReference type="AlphaFoldDB" id="A0AAN6DT33"/>
<dbReference type="GO" id="GO:0015629">
    <property type="term" value="C:actin cytoskeleton"/>
    <property type="evidence" value="ECO:0007669"/>
    <property type="project" value="TreeGrafter"/>
</dbReference>
<organism evidence="3 4">
    <name type="scientific">Exophiala viscosa</name>
    <dbReference type="NCBI Taxonomy" id="2486360"/>
    <lineage>
        <taxon>Eukaryota</taxon>
        <taxon>Fungi</taxon>
        <taxon>Dikarya</taxon>
        <taxon>Ascomycota</taxon>
        <taxon>Pezizomycotina</taxon>
        <taxon>Eurotiomycetes</taxon>
        <taxon>Chaetothyriomycetidae</taxon>
        <taxon>Chaetothyriales</taxon>
        <taxon>Herpotrichiellaceae</taxon>
        <taxon>Exophiala</taxon>
    </lineage>
</organism>
<dbReference type="PANTHER" id="PTHR47385">
    <property type="entry name" value="CALPONIN"/>
    <property type="match status" value="1"/>
</dbReference>
<dbReference type="InterPro" id="IPR001715">
    <property type="entry name" value="CH_dom"/>
</dbReference>
<dbReference type="InterPro" id="IPR036872">
    <property type="entry name" value="CH_dom_sf"/>
</dbReference>
<dbReference type="InterPro" id="IPR003096">
    <property type="entry name" value="SM22_calponin"/>
</dbReference>
<feature type="region of interest" description="Disordered" evidence="1">
    <location>
        <begin position="257"/>
        <end position="653"/>
    </location>
</feature>
<feature type="compositionally biased region" description="Basic and acidic residues" evidence="1">
    <location>
        <begin position="578"/>
        <end position="610"/>
    </location>
</feature>
<evidence type="ECO:0000313" key="4">
    <source>
        <dbReference type="Proteomes" id="UP001203852"/>
    </source>
</evidence>
<dbReference type="InterPro" id="IPR050606">
    <property type="entry name" value="Calponin-like"/>
</dbReference>
<dbReference type="PRINTS" id="PR00888">
    <property type="entry name" value="SM22CALPONIN"/>
</dbReference>
<evidence type="ECO:0000313" key="3">
    <source>
        <dbReference type="EMBL" id="KAI1612071.1"/>
    </source>
</evidence>
<accession>A0AAN6DT33</accession>
<feature type="compositionally biased region" description="Polar residues" evidence="1">
    <location>
        <begin position="402"/>
        <end position="415"/>
    </location>
</feature>
<evidence type="ECO:0000259" key="2">
    <source>
        <dbReference type="PROSITE" id="PS50021"/>
    </source>
</evidence>
<reference evidence="3" key="1">
    <citation type="journal article" date="2022" name="bioRxiv">
        <title>Deciphering the potential niche of two novel black yeast fungi from a biological soil crust based on their genomes, phenotypes, and melanin regulation.</title>
        <authorList>
            <consortium name="DOE Joint Genome Institute"/>
            <person name="Carr E.C."/>
            <person name="Barton Q."/>
            <person name="Grambo S."/>
            <person name="Sullivan M."/>
            <person name="Renfro C.M."/>
            <person name="Kuo A."/>
            <person name="Pangilinan J."/>
            <person name="Lipzen A."/>
            <person name="Keymanesh K."/>
            <person name="Savage E."/>
            <person name="Barry K."/>
            <person name="Grigoriev I.V."/>
            <person name="Riekhof W.R."/>
            <person name="Harris S.S."/>
        </authorList>
    </citation>
    <scope>NUCLEOTIDE SEQUENCE</scope>
    <source>
        <strain evidence="3">JF 03-4F</strain>
    </source>
</reference>
<keyword evidence="4" id="KW-1185">Reference proteome</keyword>
<feature type="domain" description="Calponin-homology (CH)" evidence="2">
    <location>
        <begin position="21"/>
        <end position="127"/>
    </location>
</feature>
<feature type="compositionally biased region" description="Polar residues" evidence="1">
    <location>
        <begin position="381"/>
        <end position="394"/>
    </location>
</feature>